<accession>A0A1M4SMW0</accession>
<comment type="cofactor">
    <cofactor evidence="6">
        <name>Mn(2+)</name>
        <dbReference type="ChEBI" id="CHEBI:29035"/>
    </cofactor>
</comment>
<dbReference type="InterPro" id="IPR006679">
    <property type="entry name" value="Adenine_deam"/>
</dbReference>
<gene>
    <name evidence="6" type="primary">ade</name>
    <name evidence="10" type="ORF">SAMN02745223_00097</name>
</gene>
<dbReference type="InterPro" id="IPR026912">
    <property type="entry name" value="Adenine_deam_C"/>
</dbReference>
<evidence type="ECO:0000256" key="3">
    <source>
        <dbReference type="ARBA" id="ARBA00022801"/>
    </source>
</evidence>
<dbReference type="AlphaFoldDB" id="A0A1M4SMW0"/>
<evidence type="ECO:0000256" key="6">
    <source>
        <dbReference type="HAMAP-Rule" id="MF_01518"/>
    </source>
</evidence>
<evidence type="ECO:0000259" key="8">
    <source>
        <dbReference type="Pfam" id="PF01979"/>
    </source>
</evidence>
<evidence type="ECO:0000313" key="10">
    <source>
        <dbReference type="EMBL" id="SHE33563.1"/>
    </source>
</evidence>
<name>A0A1M4SMW0_9HYPH</name>
<dbReference type="Proteomes" id="UP000184533">
    <property type="component" value="Unassembled WGS sequence"/>
</dbReference>
<dbReference type="GO" id="GO:0000034">
    <property type="term" value="F:adenine deaminase activity"/>
    <property type="evidence" value="ECO:0007669"/>
    <property type="project" value="UniProtKB-UniRule"/>
</dbReference>
<dbReference type="HAMAP" id="MF_01518">
    <property type="entry name" value="Adenine_deamin"/>
    <property type="match status" value="1"/>
</dbReference>
<dbReference type="SUPFAM" id="SSF51338">
    <property type="entry name" value="Composite domain of metallo-dependent hydrolases"/>
    <property type="match status" value="1"/>
</dbReference>
<dbReference type="Gene3D" id="2.30.40.10">
    <property type="entry name" value="Urease, subunit C, domain 1"/>
    <property type="match status" value="1"/>
</dbReference>
<evidence type="ECO:0000256" key="7">
    <source>
        <dbReference type="SAM" id="MobiDB-lite"/>
    </source>
</evidence>
<dbReference type="PANTHER" id="PTHR11113:SF2">
    <property type="entry name" value="ADENINE DEAMINASE"/>
    <property type="match status" value="1"/>
</dbReference>
<dbReference type="GO" id="GO:0006146">
    <property type="term" value="P:adenine catabolic process"/>
    <property type="evidence" value="ECO:0007669"/>
    <property type="project" value="InterPro"/>
</dbReference>
<evidence type="ECO:0000313" key="11">
    <source>
        <dbReference type="Proteomes" id="UP000184533"/>
    </source>
</evidence>
<organism evidence="10 11">
    <name type="scientific">Devosia limi DSM 17137</name>
    <dbReference type="NCBI Taxonomy" id="1121477"/>
    <lineage>
        <taxon>Bacteria</taxon>
        <taxon>Pseudomonadati</taxon>
        <taxon>Pseudomonadota</taxon>
        <taxon>Alphaproteobacteria</taxon>
        <taxon>Hyphomicrobiales</taxon>
        <taxon>Devosiaceae</taxon>
        <taxon>Devosia</taxon>
    </lineage>
</organism>
<keyword evidence="3 6" id="KW-0378">Hydrolase</keyword>
<reference evidence="10 11" key="1">
    <citation type="submission" date="2016-11" db="EMBL/GenBank/DDBJ databases">
        <authorList>
            <person name="Jaros S."/>
            <person name="Januszkiewicz K."/>
            <person name="Wedrychowicz H."/>
        </authorList>
    </citation>
    <scope>NUCLEOTIDE SEQUENCE [LARGE SCALE GENOMIC DNA]</scope>
    <source>
        <strain evidence="10 11">DSM 17137</strain>
    </source>
</reference>
<dbReference type="Gene3D" id="3.20.20.140">
    <property type="entry name" value="Metal-dependent hydrolases"/>
    <property type="match status" value="1"/>
</dbReference>
<dbReference type="InterPro" id="IPR006680">
    <property type="entry name" value="Amidohydro-rel"/>
</dbReference>
<dbReference type="EMBL" id="FQVC01000001">
    <property type="protein sequence ID" value="SHE33563.1"/>
    <property type="molecule type" value="Genomic_DNA"/>
</dbReference>
<evidence type="ECO:0000259" key="9">
    <source>
        <dbReference type="Pfam" id="PF13382"/>
    </source>
</evidence>
<dbReference type="Pfam" id="PF13382">
    <property type="entry name" value="Adenine_deam_C"/>
    <property type="match status" value="1"/>
</dbReference>
<protein>
    <recommendedName>
        <fullName evidence="2 6">Adenine deaminase</fullName>
        <shortName evidence="6">Adenase</shortName>
        <shortName evidence="6">Adenine aminase</shortName>
        <ecNumber evidence="2 6">3.5.4.2</ecNumber>
    </recommendedName>
</protein>
<sequence>MDPGLRRDDTERDENSEYTTMPITRFSVAPLWQQTQALAAVARGQAPADMVITGARMLSTYSERIANDKEVWISGGRIAAIKPAGAHKSAAAPKAIYDAKGGIIAPGLVDPHIHIESSMVTACAYAEAALLNGTTTIFCDSHEIGNVMDVAGVEAMLEDARMAPLSIFLTVPSTVPATSPELETAGGDLTPEKIGAMFDKWPEALALGEKMDFVPVAMGDPRSHAIIAEALKRGRPVSGHIYGREFVAPYAASGVTDTHEAIDIDISDDFVDAGIWVFLRGGNPATPWNSIVEAIRPITERGASHKRYCVCTDDRDADDLLHFGLDWVVREAIRLGMKPEQAWAMGSLHGATRFGLGDEIGGLGGGRRADLVLLDDSMKPVSTWYGGELVVDHRQITPVLEETLNQRYRYPEAAYNTVHTPKNLKLIPELPTAPVTANAIGIEMPGIVLPLRKVALEPANDWPTLLEKHNLSFVTVIERHGKSDGGIAHGLLQDFGLTNGAVGSSVGHDSHNILLAGTNEADMALALQTIQDAKGGIVVVQDGKVTAFVGLPVAGLLSDKRVHEVAAENVALKRAWEAAGCTIPYMGFNLIPLSVIPEVRITDKGLVRVPEMVLAPLYE</sequence>
<keyword evidence="4 6" id="KW-0464">Manganese</keyword>
<feature type="domain" description="Adenine deaminase C-terminal" evidence="9">
    <location>
        <begin position="468"/>
        <end position="610"/>
    </location>
</feature>
<evidence type="ECO:0000256" key="4">
    <source>
        <dbReference type="ARBA" id="ARBA00023211"/>
    </source>
</evidence>
<dbReference type="Pfam" id="PF01979">
    <property type="entry name" value="Amidohydro_1"/>
    <property type="match status" value="1"/>
</dbReference>
<dbReference type="InterPro" id="IPR032466">
    <property type="entry name" value="Metal_Hydrolase"/>
</dbReference>
<dbReference type="EC" id="3.5.4.2" evidence="2 6"/>
<feature type="compositionally biased region" description="Basic and acidic residues" evidence="7">
    <location>
        <begin position="1"/>
        <end position="15"/>
    </location>
</feature>
<dbReference type="InterPro" id="IPR011059">
    <property type="entry name" value="Metal-dep_hydrolase_composite"/>
</dbReference>
<evidence type="ECO:0000256" key="5">
    <source>
        <dbReference type="ARBA" id="ARBA00047720"/>
    </source>
</evidence>
<feature type="region of interest" description="Disordered" evidence="7">
    <location>
        <begin position="1"/>
        <end position="20"/>
    </location>
</feature>
<comment type="similarity">
    <text evidence="1 6">Belongs to the metallo-dependent hydrolases superfamily. Adenine deaminase family.</text>
</comment>
<dbReference type="SUPFAM" id="SSF51556">
    <property type="entry name" value="Metallo-dependent hydrolases"/>
    <property type="match status" value="1"/>
</dbReference>
<evidence type="ECO:0000256" key="1">
    <source>
        <dbReference type="ARBA" id="ARBA00006773"/>
    </source>
</evidence>
<dbReference type="PANTHER" id="PTHR11113">
    <property type="entry name" value="N-ACETYLGLUCOSAMINE-6-PHOSPHATE DEACETYLASE"/>
    <property type="match status" value="1"/>
</dbReference>
<proteinExistence type="inferred from homology"/>
<comment type="catalytic activity">
    <reaction evidence="5 6">
        <text>adenine + H2O + H(+) = hypoxanthine + NH4(+)</text>
        <dbReference type="Rhea" id="RHEA:23688"/>
        <dbReference type="ChEBI" id="CHEBI:15377"/>
        <dbReference type="ChEBI" id="CHEBI:15378"/>
        <dbReference type="ChEBI" id="CHEBI:16708"/>
        <dbReference type="ChEBI" id="CHEBI:17368"/>
        <dbReference type="ChEBI" id="CHEBI:28938"/>
        <dbReference type="EC" id="3.5.4.2"/>
    </reaction>
</comment>
<evidence type="ECO:0000256" key="2">
    <source>
        <dbReference type="ARBA" id="ARBA00012782"/>
    </source>
</evidence>
<feature type="domain" description="Amidohydrolase-related" evidence="8">
    <location>
        <begin position="103"/>
        <end position="247"/>
    </location>
</feature>